<sequence>KPRKRSGKYGQAFGRGYEPLLTNQELSGSEEDHGALRRMNSIVFQGKGQKDKELIEEPRAVIHRPEARIGNDPSFVERRPSGVNQLHNYHRTSPKDLIRIREVPRTIKEREKEKKICKELTHKGTGSPNWSL</sequence>
<accession>A0A9Q3I3J9</accession>
<dbReference type="AlphaFoldDB" id="A0A9Q3I3J9"/>
<dbReference type="Proteomes" id="UP000765509">
    <property type="component" value="Unassembled WGS sequence"/>
</dbReference>
<organism evidence="1 2">
    <name type="scientific">Austropuccinia psidii MF-1</name>
    <dbReference type="NCBI Taxonomy" id="1389203"/>
    <lineage>
        <taxon>Eukaryota</taxon>
        <taxon>Fungi</taxon>
        <taxon>Dikarya</taxon>
        <taxon>Basidiomycota</taxon>
        <taxon>Pucciniomycotina</taxon>
        <taxon>Pucciniomycetes</taxon>
        <taxon>Pucciniales</taxon>
        <taxon>Sphaerophragmiaceae</taxon>
        <taxon>Austropuccinia</taxon>
    </lineage>
</organism>
<evidence type="ECO:0000313" key="1">
    <source>
        <dbReference type="EMBL" id="MBW0525160.1"/>
    </source>
</evidence>
<feature type="non-terminal residue" evidence="1">
    <location>
        <position position="1"/>
    </location>
</feature>
<keyword evidence="2" id="KW-1185">Reference proteome</keyword>
<comment type="caution">
    <text evidence="1">The sequence shown here is derived from an EMBL/GenBank/DDBJ whole genome shotgun (WGS) entry which is preliminary data.</text>
</comment>
<dbReference type="EMBL" id="AVOT02031598">
    <property type="protein sequence ID" value="MBW0525160.1"/>
    <property type="molecule type" value="Genomic_DNA"/>
</dbReference>
<name>A0A9Q3I3J9_9BASI</name>
<proteinExistence type="predicted"/>
<protein>
    <submittedName>
        <fullName evidence="1">Uncharacterized protein</fullName>
    </submittedName>
</protein>
<reference evidence="1" key="1">
    <citation type="submission" date="2021-03" db="EMBL/GenBank/DDBJ databases">
        <title>Draft genome sequence of rust myrtle Austropuccinia psidii MF-1, a brazilian biotype.</title>
        <authorList>
            <person name="Quecine M.C."/>
            <person name="Pachon D.M.R."/>
            <person name="Bonatelli M.L."/>
            <person name="Correr F.H."/>
            <person name="Franceschini L.M."/>
            <person name="Leite T.F."/>
            <person name="Margarido G.R.A."/>
            <person name="Almeida C.A."/>
            <person name="Ferrarezi J.A."/>
            <person name="Labate C.A."/>
        </authorList>
    </citation>
    <scope>NUCLEOTIDE SEQUENCE</scope>
    <source>
        <strain evidence="1">MF-1</strain>
    </source>
</reference>
<evidence type="ECO:0000313" key="2">
    <source>
        <dbReference type="Proteomes" id="UP000765509"/>
    </source>
</evidence>
<gene>
    <name evidence="1" type="ORF">O181_064875</name>
</gene>